<proteinExistence type="predicted"/>
<comment type="caution">
    <text evidence="1">The sequence shown here is derived from an EMBL/GenBank/DDBJ whole genome shotgun (WGS) entry which is preliminary data.</text>
</comment>
<name>A0ACB7IBX8_MANES</name>
<protein>
    <submittedName>
        <fullName evidence="1">Uncharacterized protein</fullName>
    </submittedName>
</protein>
<evidence type="ECO:0000313" key="2">
    <source>
        <dbReference type="Proteomes" id="UP000091857"/>
    </source>
</evidence>
<dbReference type="EMBL" id="CM004387">
    <property type="protein sequence ID" value="KAG8661921.1"/>
    <property type="molecule type" value="Genomic_DNA"/>
</dbReference>
<gene>
    <name evidence="1" type="ORF">MANES_01G049450v8</name>
</gene>
<reference evidence="2" key="1">
    <citation type="journal article" date="2016" name="Nat. Biotechnol.">
        <title>Sequencing wild and cultivated cassava and related species reveals extensive interspecific hybridization and genetic diversity.</title>
        <authorList>
            <person name="Bredeson J.V."/>
            <person name="Lyons J.B."/>
            <person name="Prochnik S.E."/>
            <person name="Wu G.A."/>
            <person name="Ha C.M."/>
            <person name="Edsinger-Gonzales E."/>
            <person name="Grimwood J."/>
            <person name="Schmutz J."/>
            <person name="Rabbi I.Y."/>
            <person name="Egesi C."/>
            <person name="Nauluvula P."/>
            <person name="Lebot V."/>
            <person name="Ndunguru J."/>
            <person name="Mkamilo G."/>
            <person name="Bart R.S."/>
            <person name="Setter T.L."/>
            <person name="Gleadow R.M."/>
            <person name="Kulakow P."/>
            <person name="Ferguson M.E."/>
            <person name="Rounsley S."/>
            <person name="Rokhsar D.S."/>
        </authorList>
    </citation>
    <scope>NUCLEOTIDE SEQUENCE [LARGE SCALE GENOMIC DNA]</scope>
    <source>
        <strain evidence="2">cv. AM560-2</strain>
    </source>
</reference>
<sequence>MHESNVVVVENSINEFIEEVVNDEGHGEHVIDEVEEANETVLEVVEENGSHPQDLSMTNIFMPSSFVLDVQVVDENIHDESFLLFPPIQKEVFEDTWVPKTSLFDINISKIRGRIFSKEGVIRIQ</sequence>
<organism evidence="1 2">
    <name type="scientific">Manihot esculenta</name>
    <name type="common">Cassava</name>
    <name type="synonym">Jatropha manihot</name>
    <dbReference type="NCBI Taxonomy" id="3983"/>
    <lineage>
        <taxon>Eukaryota</taxon>
        <taxon>Viridiplantae</taxon>
        <taxon>Streptophyta</taxon>
        <taxon>Embryophyta</taxon>
        <taxon>Tracheophyta</taxon>
        <taxon>Spermatophyta</taxon>
        <taxon>Magnoliopsida</taxon>
        <taxon>eudicotyledons</taxon>
        <taxon>Gunneridae</taxon>
        <taxon>Pentapetalae</taxon>
        <taxon>rosids</taxon>
        <taxon>fabids</taxon>
        <taxon>Malpighiales</taxon>
        <taxon>Euphorbiaceae</taxon>
        <taxon>Crotonoideae</taxon>
        <taxon>Manihoteae</taxon>
        <taxon>Manihot</taxon>
    </lineage>
</organism>
<accession>A0ACB7IBX8</accession>
<keyword evidence="2" id="KW-1185">Reference proteome</keyword>
<dbReference type="Proteomes" id="UP000091857">
    <property type="component" value="Chromosome 1"/>
</dbReference>
<evidence type="ECO:0000313" key="1">
    <source>
        <dbReference type="EMBL" id="KAG8661921.1"/>
    </source>
</evidence>